<sequence length="14" mass="1626">MVLCHFPSPTSFYP</sequence>
<evidence type="ECO:0000313" key="1">
    <source>
        <dbReference type="EMBL" id="MBX61085.1"/>
    </source>
</evidence>
<name>A0A2P2Q278_RHIMU</name>
<organism evidence="1">
    <name type="scientific">Rhizophora mucronata</name>
    <name type="common">Asiatic mangrove</name>
    <dbReference type="NCBI Taxonomy" id="61149"/>
    <lineage>
        <taxon>Eukaryota</taxon>
        <taxon>Viridiplantae</taxon>
        <taxon>Streptophyta</taxon>
        <taxon>Embryophyta</taxon>
        <taxon>Tracheophyta</taxon>
        <taxon>Spermatophyta</taxon>
        <taxon>Magnoliopsida</taxon>
        <taxon>eudicotyledons</taxon>
        <taxon>Gunneridae</taxon>
        <taxon>Pentapetalae</taxon>
        <taxon>rosids</taxon>
        <taxon>fabids</taxon>
        <taxon>Malpighiales</taxon>
        <taxon>Rhizophoraceae</taxon>
        <taxon>Rhizophora</taxon>
    </lineage>
</organism>
<accession>A0A2P2Q278</accession>
<proteinExistence type="predicted"/>
<reference evidence="1" key="1">
    <citation type="submission" date="2018-02" db="EMBL/GenBank/DDBJ databases">
        <title>Rhizophora mucronata_Transcriptome.</title>
        <authorList>
            <person name="Meera S.P."/>
            <person name="Sreeshan A."/>
            <person name="Augustine A."/>
        </authorList>
    </citation>
    <scope>NUCLEOTIDE SEQUENCE</scope>
    <source>
        <tissue evidence="1">Leaf</tissue>
    </source>
</reference>
<dbReference type="EMBL" id="GGEC01080601">
    <property type="protein sequence ID" value="MBX61085.1"/>
    <property type="molecule type" value="Transcribed_RNA"/>
</dbReference>
<protein>
    <submittedName>
        <fullName evidence="1">Uncharacterized protein</fullName>
    </submittedName>
</protein>